<accession>A0A6G0WFN4</accession>
<dbReference type="Pfam" id="PF10557">
    <property type="entry name" value="Cullin_Nedd8"/>
    <property type="match status" value="1"/>
</dbReference>
<dbReference type="Gene3D" id="1.10.10.10">
    <property type="entry name" value="Winged helix-like DNA-binding domain superfamily/Winged helix DNA-binding domain"/>
    <property type="match status" value="1"/>
</dbReference>
<dbReference type="InterPro" id="IPR036317">
    <property type="entry name" value="Cullin_homology_sf"/>
</dbReference>
<dbReference type="FunFam" id="1.20.1310.10:FF:000014">
    <property type="entry name" value="Cullin 5"/>
    <property type="match status" value="1"/>
</dbReference>
<comment type="pathway">
    <text evidence="1">Protein modification; protein ubiquitination.</text>
</comment>
<evidence type="ECO:0000256" key="5">
    <source>
        <dbReference type="ARBA" id="ARBA00022843"/>
    </source>
</evidence>
<evidence type="ECO:0000259" key="9">
    <source>
        <dbReference type="PROSITE" id="PS50069"/>
    </source>
</evidence>
<dbReference type="Pfam" id="PF26557">
    <property type="entry name" value="Cullin_AB"/>
    <property type="match status" value="1"/>
</dbReference>
<dbReference type="Gene3D" id="3.30.230.130">
    <property type="entry name" value="Cullin, Chain C, Domain 2"/>
    <property type="match status" value="1"/>
</dbReference>
<evidence type="ECO:0000256" key="1">
    <source>
        <dbReference type="ARBA" id="ARBA00004906"/>
    </source>
</evidence>
<dbReference type="SUPFAM" id="SSF46785">
    <property type="entry name" value="Winged helix' DNA-binding domain"/>
    <property type="match status" value="1"/>
</dbReference>
<evidence type="ECO:0000256" key="4">
    <source>
        <dbReference type="ARBA" id="ARBA00022786"/>
    </source>
</evidence>
<comment type="caution">
    <text evidence="10">The sequence shown here is derived from an EMBL/GenBank/DDBJ whole genome shotgun (WGS) entry which is preliminary data.</text>
</comment>
<dbReference type="SUPFAM" id="SSF75632">
    <property type="entry name" value="Cullin homology domain"/>
    <property type="match status" value="1"/>
</dbReference>
<dbReference type="Gene3D" id="1.20.1310.10">
    <property type="entry name" value="Cullin Repeats"/>
    <property type="match status" value="4"/>
</dbReference>
<dbReference type="SMART" id="SM00884">
    <property type="entry name" value="Cullin_Nedd8"/>
    <property type="match status" value="1"/>
</dbReference>
<dbReference type="AlphaFoldDB" id="A0A6G0WFN4"/>
<keyword evidence="11" id="KW-1185">Reference proteome</keyword>
<evidence type="ECO:0000256" key="3">
    <source>
        <dbReference type="ARBA" id="ARBA00022499"/>
    </source>
</evidence>
<sequence>MSLLKSKHVDFDQEWQGIKPAVEVLLSGSFEPFSHEKWQSIYHSVYSICTNPGSPQDETLFYHLRDVLVKRVTYIADVLEENLDDADFLGLYQTHFCTYSTGTNYVSELFSYLNRYWIRYAHSEYGQAPVSGVYPIPELALRIWRDIVYYRLKNQLVSAILRLFRQARAAANDYFEHGTLISSIVEIYISLGLNKQDTLKLYREDLEVPFLKDTENYYSTLADTLLSRISIAEYLILVEGLCKQEENRCEGKMHRTTVKQTRQTCCRVLVDLHAEKICEEVESFLDNNQIDDLRRLFLLFSELPTNQALLTLKGILKKYIERRGLEVAKSFEHNHAIQSPEEYIEALVDIRFKFFDLIKNAFNSHALMRTALDQACRSFANSHPRLPELLATYSHILMTKMNRGDDSAMEAKIENIGVVFCLLDDKDIFKHMYAKLLSNRLLQGDSASTDYEMLLVQKLRDVCGCDFVSKLQKMFSDKIMSNNMNIAFKSWENSQLEQTDHNRSFDVLFDVLTAGVWPLSIPNQNEYERNFPQCLQLAVEKFASFYDTQSNGRRLHWVHGISNGLLRCVQSSRTFEFHVSYYQMILLLLYNQRNAYSEMELAKITGISVPDIRHNMQPLQKVKLITVCNPNATSSQDIYKLNVHFAAKRSHIRVLPKMSQLRSPKAKSPMTTREVSEDRKMTMQAAIVRIMKARREYSFEAILSDATQMLSNQFVPSKAFLQQNLDLLVEKEYIRVAAHTSHGATTAAVPARQSSVVYSYIA</sequence>
<dbReference type="SUPFAM" id="SSF74788">
    <property type="entry name" value="Cullin repeat-like"/>
    <property type="match status" value="1"/>
</dbReference>
<dbReference type="InterPro" id="IPR016158">
    <property type="entry name" value="Cullin_homology"/>
</dbReference>
<dbReference type="InterPro" id="IPR059120">
    <property type="entry name" value="Cullin-like_AB"/>
</dbReference>
<protein>
    <recommendedName>
        <fullName evidence="6">Cullin-5</fullName>
    </recommendedName>
</protein>
<dbReference type="Pfam" id="PF00888">
    <property type="entry name" value="Cullin"/>
    <property type="match status" value="1"/>
</dbReference>
<keyword evidence="5" id="KW-0832">Ubl conjugation</keyword>
<name>A0A6G0WFN4_9STRA</name>
<dbReference type="VEuPathDB" id="FungiDB:AeMF1_010088"/>
<dbReference type="PANTHER" id="PTHR11932">
    <property type="entry name" value="CULLIN"/>
    <property type="match status" value="1"/>
</dbReference>
<keyword evidence="4" id="KW-0833">Ubl conjugation pathway</keyword>
<dbReference type="InterPro" id="IPR045093">
    <property type="entry name" value="Cullin"/>
</dbReference>
<dbReference type="InterPro" id="IPR001373">
    <property type="entry name" value="Cullin_N"/>
</dbReference>
<gene>
    <name evidence="10" type="ORF">Ae201684_015475</name>
</gene>
<dbReference type="GO" id="GO:0006511">
    <property type="term" value="P:ubiquitin-dependent protein catabolic process"/>
    <property type="evidence" value="ECO:0007669"/>
    <property type="project" value="InterPro"/>
</dbReference>
<dbReference type="Proteomes" id="UP000481153">
    <property type="component" value="Unassembled WGS sequence"/>
</dbReference>
<evidence type="ECO:0000256" key="7">
    <source>
        <dbReference type="PROSITE-ProRule" id="PRU00330"/>
    </source>
</evidence>
<evidence type="ECO:0000256" key="8">
    <source>
        <dbReference type="RuleBase" id="RU003829"/>
    </source>
</evidence>
<dbReference type="InterPro" id="IPR019559">
    <property type="entry name" value="Cullin_neddylation_domain"/>
</dbReference>
<evidence type="ECO:0000256" key="6">
    <source>
        <dbReference type="ARBA" id="ARBA00040451"/>
    </source>
</evidence>
<proteinExistence type="inferred from homology"/>
<feature type="domain" description="Cullin family profile" evidence="9">
    <location>
        <begin position="385"/>
        <end position="620"/>
    </location>
</feature>
<dbReference type="EMBL" id="VJMJ01000221">
    <property type="protein sequence ID" value="KAF0726224.1"/>
    <property type="molecule type" value="Genomic_DNA"/>
</dbReference>
<organism evidence="10 11">
    <name type="scientific">Aphanomyces euteiches</name>
    <dbReference type="NCBI Taxonomy" id="100861"/>
    <lineage>
        <taxon>Eukaryota</taxon>
        <taxon>Sar</taxon>
        <taxon>Stramenopiles</taxon>
        <taxon>Oomycota</taxon>
        <taxon>Saprolegniomycetes</taxon>
        <taxon>Saprolegniales</taxon>
        <taxon>Verrucalvaceae</taxon>
        <taxon>Aphanomyces</taxon>
    </lineage>
</organism>
<evidence type="ECO:0000313" key="11">
    <source>
        <dbReference type="Proteomes" id="UP000481153"/>
    </source>
</evidence>
<dbReference type="InterPro" id="IPR016159">
    <property type="entry name" value="Cullin_repeat-like_dom_sf"/>
</dbReference>
<evidence type="ECO:0000256" key="2">
    <source>
        <dbReference type="ARBA" id="ARBA00006019"/>
    </source>
</evidence>
<evidence type="ECO:0000313" key="10">
    <source>
        <dbReference type="EMBL" id="KAF0726224.1"/>
    </source>
</evidence>
<dbReference type="InterPro" id="IPR036390">
    <property type="entry name" value="WH_DNA-bd_sf"/>
</dbReference>
<comment type="similarity">
    <text evidence="2 7 8">Belongs to the cullin family.</text>
</comment>
<dbReference type="SMART" id="SM00182">
    <property type="entry name" value="CULLIN"/>
    <property type="match status" value="1"/>
</dbReference>
<reference evidence="10 11" key="1">
    <citation type="submission" date="2019-07" db="EMBL/GenBank/DDBJ databases">
        <title>Genomics analysis of Aphanomyces spp. identifies a new class of oomycete effector associated with host adaptation.</title>
        <authorList>
            <person name="Gaulin E."/>
        </authorList>
    </citation>
    <scope>NUCLEOTIDE SEQUENCE [LARGE SCALE GENOMIC DNA]</scope>
    <source>
        <strain evidence="10 11">ATCC 201684</strain>
    </source>
</reference>
<keyword evidence="3" id="KW-1017">Isopeptide bond</keyword>
<dbReference type="GO" id="GO:0031625">
    <property type="term" value="F:ubiquitin protein ligase binding"/>
    <property type="evidence" value="ECO:0007669"/>
    <property type="project" value="InterPro"/>
</dbReference>
<dbReference type="InterPro" id="IPR036388">
    <property type="entry name" value="WH-like_DNA-bd_sf"/>
</dbReference>
<dbReference type="PROSITE" id="PS50069">
    <property type="entry name" value="CULLIN_2"/>
    <property type="match status" value="1"/>
</dbReference>